<dbReference type="WBParaSite" id="ALUE_0002101901-mRNA-1">
    <property type="protein sequence ID" value="ALUE_0002101901-mRNA-1"/>
    <property type="gene ID" value="ALUE_0002101901"/>
</dbReference>
<keyword evidence="1" id="KW-1185">Reference proteome</keyword>
<name>A0A0M3IQJ1_ASCLU</name>
<evidence type="ECO:0000313" key="1">
    <source>
        <dbReference type="Proteomes" id="UP000036681"/>
    </source>
</evidence>
<organism evidence="1 2">
    <name type="scientific">Ascaris lumbricoides</name>
    <name type="common">Giant roundworm</name>
    <dbReference type="NCBI Taxonomy" id="6252"/>
    <lineage>
        <taxon>Eukaryota</taxon>
        <taxon>Metazoa</taxon>
        <taxon>Ecdysozoa</taxon>
        <taxon>Nematoda</taxon>
        <taxon>Chromadorea</taxon>
        <taxon>Rhabditida</taxon>
        <taxon>Spirurina</taxon>
        <taxon>Ascaridomorpha</taxon>
        <taxon>Ascaridoidea</taxon>
        <taxon>Ascarididae</taxon>
        <taxon>Ascaris</taxon>
    </lineage>
</organism>
<evidence type="ECO:0000313" key="2">
    <source>
        <dbReference type="WBParaSite" id="ALUE_0002101901-mRNA-1"/>
    </source>
</evidence>
<reference evidence="2" key="1">
    <citation type="submission" date="2017-02" db="UniProtKB">
        <authorList>
            <consortium name="WormBaseParasite"/>
        </authorList>
    </citation>
    <scope>IDENTIFICATION</scope>
</reference>
<dbReference type="Proteomes" id="UP000036681">
    <property type="component" value="Unplaced"/>
</dbReference>
<proteinExistence type="predicted"/>
<sequence length="128" mass="14627">MAVRLCDVLLMTARTERLTFARNITATNTAAFGFRRTKRLKRTNKLPEAIGVSKEELNIGSSLDSGSTTTYRSSEKRSRLLEQMKANAESNTTKRVEYGINDSNDDNVRILDLSKKQYYKVTLWRNQS</sequence>
<accession>A0A0M3IQJ1</accession>
<protein>
    <submittedName>
        <fullName evidence="2">Uncharacterized protein</fullName>
    </submittedName>
</protein>
<dbReference type="AlphaFoldDB" id="A0A0M3IQJ1"/>